<sequence length="91" mass="10620">MKYVNAKEALPAELLKEVQKYIQGETLYVPKSASNRGKWGSRTGIREELTVRNRKIKEEYSDGLSLEEISWNYHLSVETIKKIVYSRKEIT</sequence>
<dbReference type="InterPro" id="IPR049739">
    <property type="entry name" value="YraL-like"/>
</dbReference>
<dbReference type="AlphaFoldDB" id="A0A845FE55"/>
<dbReference type="PANTHER" id="PTHR37812">
    <property type="entry name" value="MU-LIKE PROPHAGE FLUMU PROTEIN C"/>
    <property type="match status" value="1"/>
</dbReference>
<dbReference type="InterPro" id="IPR009057">
    <property type="entry name" value="Homeodomain-like_sf"/>
</dbReference>
<reference evidence="1 2" key="1">
    <citation type="submission" date="2019-11" db="EMBL/GenBank/DDBJ databases">
        <title>Genome sequences of 17 halophilic strains isolated from different environments.</title>
        <authorList>
            <person name="Furrow R.E."/>
        </authorList>
    </citation>
    <scope>NUCLEOTIDE SEQUENCE [LARGE SCALE GENOMIC DNA]</scope>
    <source>
        <strain evidence="1 2">SL-4</strain>
    </source>
</reference>
<dbReference type="Gene3D" id="3.40.50.2300">
    <property type="match status" value="1"/>
</dbReference>
<gene>
    <name evidence="1" type="ORF">GLW00_13200</name>
</gene>
<protein>
    <recommendedName>
        <fullName evidence="3">Mor transcription activator domain-containing protein</fullName>
    </recommendedName>
</protein>
<dbReference type="OrthoDB" id="9800398at2"/>
<dbReference type="PANTHER" id="PTHR37812:SF1">
    <property type="entry name" value="MU-LIKE PROPHAGE FLUMU PROTEIN C"/>
    <property type="match status" value="1"/>
</dbReference>
<dbReference type="GeneID" id="78007960"/>
<dbReference type="NCBIfam" id="NF040785">
    <property type="entry name" value="CD3324_fam"/>
    <property type="match status" value="1"/>
</dbReference>
<dbReference type="SUPFAM" id="SSF46689">
    <property type="entry name" value="Homeodomain-like"/>
    <property type="match status" value="1"/>
</dbReference>
<evidence type="ECO:0000313" key="2">
    <source>
        <dbReference type="Proteomes" id="UP000450457"/>
    </source>
</evidence>
<dbReference type="Proteomes" id="UP000450457">
    <property type="component" value="Unassembled WGS sequence"/>
</dbReference>
<proteinExistence type="predicted"/>
<dbReference type="EMBL" id="WMFA01000004">
    <property type="protein sequence ID" value="MYL71817.1"/>
    <property type="molecule type" value="Genomic_DNA"/>
</dbReference>
<organism evidence="1 2">
    <name type="scientific">Halobacillus litoralis</name>
    <dbReference type="NCBI Taxonomy" id="45668"/>
    <lineage>
        <taxon>Bacteria</taxon>
        <taxon>Bacillati</taxon>
        <taxon>Bacillota</taxon>
        <taxon>Bacilli</taxon>
        <taxon>Bacillales</taxon>
        <taxon>Bacillaceae</taxon>
        <taxon>Halobacillus</taxon>
    </lineage>
</organism>
<dbReference type="InterPro" id="IPR052411">
    <property type="entry name" value="c-mor_Regulatory_Protein"/>
</dbReference>
<evidence type="ECO:0008006" key="3">
    <source>
        <dbReference type="Google" id="ProtNLM"/>
    </source>
</evidence>
<comment type="caution">
    <text evidence="1">The sequence shown here is derived from an EMBL/GenBank/DDBJ whole genome shotgun (WGS) entry which is preliminary data.</text>
</comment>
<accession>A0A845FE55</accession>
<name>A0A845FE55_9BACI</name>
<dbReference type="RefSeq" id="WP_160914784.1">
    <property type="nucleotide sequence ID" value="NZ_WMFA01000004.1"/>
</dbReference>
<evidence type="ECO:0000313" key="1">
    <source>
        <dbReference type="EMBL" id="MYL71817.1"/>
    </source>
</evidence>